<feature type="domain" description="Resolvase/invertase-type recombinase catalytic" evidence="6">
    <location>
        <begin position="8"/>
        <end position="156"/>
    </location>
</feature>
<evidence type="ECO:0000256" key="1">
    <source>
        <dbReference type="ARBA" id="ARBA00022908"/>
    </source>
</evidence>
<dbReference type="EMBL" id="LPVJ01000006">
    <property type="protein sequence ID" value="KUO97106.1"/>
    <property type="molecule type" value="Genomic_DNA"/>
</dbReference>
<dbReference type="SMART" id="SM00857">
    <property type="entry name" value="Resolvase"/>
    <property type="match status" value="1"/>
</dbReference>
<dbReference type="AlphaFoldDB" id="A0A101XTE1"/>
<organism evidence="8 9">
    <name type="scientific">Ferroacidibacillus organovorans</name>
    <dbReference type="NCBI Taxonomy" id="1765683"/>
    <lineage>
        <taxon>Bacteria</taxon>
        <taxon>Bacillati</taxon>
        <taxon>Bacillota</taxon>
        <taxon>Bacilli</taxon>
        <taxon>Bacillales</taxon>
        <taxon>Alicyclobacillaceae</taxon>
        <taxon>Ferroacidibacillus</taxon>
    </lineage>
</organism>
<dbReference type="RefSeq" id="WP_067711566.1">
    <property type="nucleotide sequence ID" value="NZ_LPVJ01000006.1"/>
</dbReference>
<keyword evidence="3" id="KW-0233">DNA recombination</keyword>
<evidence type="ECO:0000256" key="5">
    <source>
        <dbReference type="PROSITE-ProRule" id="PRU10137"/>
    </source>
</evidence>
<dbReference type="OrthoDB" id="9811097at2"/>
<keyword evidence="1" id="KW-0229">DNA integration</keyword>
<evidence type="ECO:0000256" key="4">
    <source>
        <dbReference type="PIRSR" id="PIRSR606118-50"/>
    </source>
</evidence>
<dbReference type="GO" id="GO:0015074">
    <property type="term" value="P:DNA integration"/>
    <property type="evidence" value="ECO:0007669"/>
    <property type="project" value="UniProtKB-KW"/>
</dbReference>
<dbReference type="PANTHER" id="PTHR30461">
    <property type="entry name" value="DNA-INVERTASE FROM LAMBDOID PROPHAGE"/>
    <property type="match status" value="1"/>
</dbReference>
<feature type="domain" description="Recombinase" evidence="7">
    <location>
        <begin position="163"/>
        <end position="284"/>
    </location>
</feature>
<dbReference type="InterPro" id="IPR036162">
    <property type="entry name" value="Resolvase-like_N_sf"/>
</dbReference>
<evidence type="ECO:0000259" key="6">
    <source>
        <dbReference type="PROSITE" id="PS51736"/>
    </source>
</evidence>
<dbReference type="Pfam" id="PF00239">
    <property type="entry name" value="Resolvase"/>
    <property type="match status" value="1"/>
</dbReference>
<sequence>MRETAEKKIAIYCRVSTDEQAKEGVSLDEQKARLHAYCRAMGWVVEAVEYIDDGYSAKNMERPALENLLQDVQTGRIERLMVTKLDRLSRRLLDLLTLIELFQKHGVSFVSTSESFDTATPSGRLTLQVLGAVAEFERERIRERVFDNMLHAAKTGKWLTQAPYGYRLDAKKLVIYEPEANLVRRVFRMFVEDGLGYFQIAKALNQEHIPSRNGKAWSIRGVKMMVQNPAYVGTLVWNRVDSSQKRRMVKEEEAWVAMPFAHPAIIEEALWHQAQQRIASNVRVPPRAQASPHLLGGVLRCGECGAAMSIGWSGSPRRTRVYRCSAYRNQAICRSKPYRADDVERWFVEAIERFVEPVNRARHTASIQYVRTEQTAKLEQRLHYAKMRYARQVEAYAAGLIEMDSLSREKASLEQSAAEYEKVVSTHDQPFDTRLLEERLSLRAITLGDAFSVLPPAWLKAKLRTWIRSVVLHGSEDLEIVLHPKT</sequence>
<protein>
    <submittedName>
        <fullName evidence="8">Resolvase</fullName>
    </submittedName>
</protein>
<evidence type="ECO:0000313" key="8">
    <source>
        <dbReference type="EMBL" id="KUO97106.1"/>
    </source>
</evidence>
<dbReference type="GO" id="GO:0000150">
    <property type="term" value="F:DNA strand exchange activity"/>
    <property type="evidence" value="ECO:0007669"/>
    <property type="project" value="InterPro"/>
</dbReference>
<dbReference type="PANTHER" id="PTHR30461:SF23">
    <property type="entry name" value="DNA RECOMBINASE-RELATED"/>
    <property type="match status" value="1"/>
</dbReference>
<feature type="active site" description="O-(5'-phospho-DNA)-serine intermediate" evidence="4 5">
    <location>
        <position position="16"/>
    </location>
</feature>
<name>A0A101XTE1_9BACL</name>
<comment type="caution">
    <text evidence="8">The sequence shown here is derived from an EMBL/GenBank/DDBJ whole genome shotgun (WGS) entry which is preliminary data.</text>
</comment>
<gene>
    <name evidence="8" type="ORF">ATW55_12400</name>
</gene>
<dbReference type="CDD" id="cd00338">
    <property type="entry name" value="Ser_Recombinase"/>
    <property type="match status" value="1"/>
</dbReference>
<reference evidence="8 9" key="1">
    <citation type="submission" date="2015-12" db="EMBL/GenBank/DDBJ databases">
        <title>Draft genome sequence of Acidibacillus ferrooxidans ITV001, isolated from a chalcopyrite acid mine drainage site in Brazil.</title>
        <authorList>
            <person name="Dall'Agnol H."/>
            <person name="Nancucheo I."/>
            <person name="Johnson B."/>
            <person name="Oliveira R."/>
            <person name="Leite L."/>
            <person name="Pylro V."/>
            <person name="Nunes G.L."/>
            <person name="Tzotzos G."/>
            <person name="Fernandes G.R."/>
            <person name="Dutra J."/>
            <person name="Orellana S.C."/>
            <person name="Oliveira G."/>
        </authorList>
    </citation>
    <scope>NUCLEOTIDE SEQUENCE [LARGE SCALE GENOMIC DNA]</scope>
    <source>
        <strain evidence="9">ITV01</strain>
    </source>
</reference>
<dbReference type="InterPro" id="IPR006119">
    <property type="entry name" value="Resolv_N"/>
</dbReference>
<accession>A0A101XTE1</accession>
<dbReference type="InterPro" id="IPR025827">
    <property type="entry name" value="Zn_ribbon_recom_dom"/>
</dbReference>
<dbReference type="PROSITE" id="PS51737">
    <property type="entry name" value="RECOMBINASE_DNA_BIND"/>
    <property type="match status" value="1"/>
</dbReference>
<evidence type="ECO:0000256" key="2">
    <source>
        <dbReference type="ARBA" id="ARBA00023125"/>
    </source>
</evidence>
<dbReference type="InterPro" id="IPR050639">
    <property type="entry name" value="SSR_resolvase"/>
</dbReference>
<dbReference type="Proteomes" id="UP000053557">
    <property type="component" value="Unassembled WGS sequence"/>
</dbReference>
<dbReference type="SUPFAM" id="SSF53041">
    <property type="entry name" value="Resolvase-like"/>
    <property type="match status" value="1"/>
</dbReference>
<dbReference type="InterPro" id="IPR038109">
    <property type="entry name" value="DNA_bind_recomb_sf"/>
</dbReference>
<dbReference type="GO" id="GO:0003677">
    <property type="term" value="F:DNA binding"/>
    <property type="evidence" value="ECO:0007669"/>
    <property type="project" value="UniProtKB-KW"/>
</dbReference>
<keyword evidence="9" id="KW-1185">Reference proteome</keyword>
<dbReference type="PROSITE" id="PS51736">
    <property type="entry name" value="RECOMBINASES_3"/>
    <property type="match status" value="1"/>
</dbReference>
<evidence type="ECO:0000256" key="3">
    <source>
        <dbReference type="ARBA" id="ARBA00023172"/>
    </source>
</evidence>
<proteinExistence type="predicted"/>
<dbReference type="Gene3D" id="3.40.50.1390">
    <property type="entry name" value="Resolvase, N-terminal catalytic domain"/>
    <property type="match status" value="1"/>
</dbReference>
<dbReference type="Pfam" id="PF13408">
    <property type="entry name" value="Zn_ribbon_recom"/>
    <property type="match status" value="1"/>
</dbReference>
<dbReference type="InterPro" id="IPR006118">
    <property type="entry name" value="Recombinase_CS"/>
</dbReference>
<dbReference type="PROSITE" id="PS00397">
    <property type="entry name" value="RECOMBINASES_1"/>
    <property type="match status" value="1"/>
</dbReference>
<dbReference type="Gene3D" id="3.90.1750.20">
    <property type="entry name" value="Putative Large Serine Recombinase, Chain B, Domain 2"/>
    <property type="match status" value="1"/>
</dbReference>
<keyword evidence="2" id="KW-0238">DNA-binding</keyword>
<evidence type="ECO:0000313" key="9">
    <source>
        <dbReference type="Proteomes" id="UP000053557"/>
    </source>
</evidence>
<dbReference type="Pfam" id="PF07508">
    <property type="entry name" value="Recombinase"/>
    <property type="match status" value="1"/>
</dbReference>
<evidence type="ECO:0000259" key="7">
    <source>
        <dbReference type="PROSITE" id="PS51737"/>
    </source>
</evidence>
<dbReference type="InterPro" id="IPR011109">
    <property type="entry name" value="DNA_bind_recombinase_dom"/>
</dbReference>